<dbReference type="NCBIfam" id="TIGR01011">
    <property type="entry name" value="rpsB_bact"/>
    <property type="match status" value="1"/>
</dbReference>
<dbReference type="InterPro" id="IPR005706">
    <property type="entry name" value="Ribosomal_uS2_bac/mit/plastid"/>
</dbReference>
<dbReference type="CDD" id="cd01425">
    <property type="entry name" value="RPS2"/>
    <property type="match status" value="1"/>
</dbReference>
<dbReference type="Gene3D" id="1.10.287.610">
    <property type="entry name" value="Helix hairpin bin"/>
    <property type="match status" value="1"/>
</dbReference>
<dbReference type="HAMAP" id="MF_00291_B">
    <property type="entry name" value="Ribosomal_uS2_B"/>
    <property type="match status" value="1"/>
</dbReference>
<dbReference type="Pfam" id="PF00318">
    <property type="entry name" value="Ribosomal_S2"/>
    <property type="match status" value="1"/>
</dbReference>
<evidence type="ECO:0000256" key="6">
    <source>
        <dbReference type="RuleBase" id="RU003631"/>
    </source>
</evidence>
<dbReference type="PANTHER" id="PTHR12534">
    <property type="entry name" value="30S RIBOSOMAL PROTEIN S2 PROKARYOTIC AND ORGANELLAR"/>
    <property type="match status" value="1"/>
</dbReference>
<keyword evidence="2 5" id="KW-0689">Ribosomal protein</keyword>
<accession>A0ABQ3CXZ5</accession>
<dbReference type="Gene3D" id="3.40.50.10490">
    <property type="entry name" value="Glucose-6-phosphate isomerase like protein, domain 1"/>
    <property type="match status" value="1"/>
</dbReference>
<evidence type="ECO:0000256" key="1">
    <source>
        <dbReference type="ARBA" id="ARBA00006242"/>
    </source>
</evidence>
<keyword evidence="8" id="KW-1185">Reference proteome</keyword>
<sequence length="354" mass="38486">MALPEFSLRQLLEAGVHFGHQTHRWNPRMDQFIYGSRNGIHIMDLTQTVPLLDQALIAVQQTVAKGGSILFVGTKRQAAKAVADAAERSAQYYMNHRWLGGTLTNWKTVSNSISRLKQIDEKLENGADGLTKKERLGMEREQTKLQASLGGIREMGGTPDLIFVIDTNKESLAVAEAKKLGIPVIAVVDSNSAPDGIDYPIPGNDDAARAIGLYCDLIARAALDGMASQMGSAGIDVGALEDAPVEEIVEEAPAVKVEKKAAKKVEKPAEEAIESAGTKPQLFTDAPADKDDLKKISGVGPKLEETMNKLGIYQFAQVASWSNDEIMWVDDNLSFKGRIERDDWIGQAKELMAG</sequence>
<dbReference type="InterPro" id="IPR023591">
    <property type="entry name" value="Ribosomal_uS2_flav_dom_sf"/>
</dbReference>
<dbReference type="SUPFAM" id="SSF52313">
    <property type="entry name" value="Ribosomal protein S2"/>
    <property type="match status" value="1"/>
</dbReference>
<evidence type="ECO:0000256" key="4">
    <source>
        <dbReference type="ARBA" id="ARBA00035256"/>
    </source>
</evidence>
<dbReference type="PROSITE" id="PS00963">
    <property type="entry name" value="RIBOSOMAL_S2_2"/>
    <property type="match status" value="1"/>
</dbReference>
<name>A0ABQ3CXZ5_9RHOB</name>
<comment type="caution">
    <text evidence="7">The sequence shown here is derived from an EMBL/GenBank/DDBJ whole genome shotgun (WGS) entry which is preliminary data.</text>
</comment>
<evidence type="ECO:0000256" key="5">
    <source>
        <dbReference type="HAMAP-Rule" id="MF_00291"/>
    </source>
</evidence>
<reference evidence="8" key="1">
    <citation type="journal article" date="2019" name="Int. J. Syst. Evol. Microbiol.">
        <title>The Global Catalogue of Microorganisms (GCM) 10K type strain sequencing project: providing services to taxonomists for standard genome sequencing and annotation.</title>
        <authorList>
            <consortium name="The Broad Institute Genomics Platform"/>
            <consortium name="The Broad Institute Genome Sequencing Center for Infectious Disease"/>
            <person name="Wu L."/>
            <person name="Ma J."/>
        </authorList>
    </citation>
    <scope>NUCLEOTIDE SEQUENCE [LARGE SCALE GENOMIC DNA]</scope>
    <source>
        <strain evidence="8">KCTC 32465</strain>
    </source>
</reference>
<gene>
    <name evidence="5" type="primary">rpsB</name>
    <name evidence="7" type="ORF">GCM10008927_02440</name>
</gene>
<evidence type="ECO:0000256" key="3">
    <source>
        <dbReference type="ARBA" id="ARBA00023274"/>
    </source>
</evidence>
<evidence type="ECO:0000256" key="2">
    <source>
        <dbReference type="ARBA" id="ARBA00022980"/>
    </source>
</evidence>
<evidence type="ECO:0000313" key="8">
    <source>
        <dbReference type="Proteomes" id="UP000634455"/>
    </source>
</evidence>
<dbReference type="InterPro" id="IPR018130">
    <property type="entry name" value="Ribosomal_uS2_CS"/>
</dbReference>
<protein>
    <recommendedName>
        <fullName evidence="4 5">Small ribosomal subunit protein uS2</fullName>
    </recommendedName>
</protein>
<dbReference type="PANTHER" id="PTHR12534:SF0">
    <property type="entry name" value="SMALL RIBOSOMAL SUBUNIT PROTEIN US2M"/>
    <property type="match status" value="1"/>
</dbReference>
<dbReference type="Gene3D" id="1.10.150.20">
    <property type="entry name" value="5' to 3' exonuclease, C-terminal subdomain"/>
    <property type="match status" value="1"/>
</dbReference>
<comment type="similarity">
    <text evidence="1 5 6">Belongs to the universal ribosomal protein uS2 family.</text>
</comment>
<organism evidence="7 8">
    <name type="scientific">Paramylibacter ulvae</name>
    <dbReference type="NCBI Taxonomy" id="1651968"/>
    <lineage>
        <taxon>Bacteria</taxon>
        <taxon>Pseudomonadati</taxon>
        <taxon>Pseudomonadota</taxon>
        <taxon>Alphaproteobacteria</taxon>
        <taxon>Rhodobacterales</taxon>
        <taxon>Paracoccaceae</taxon>
        <taxon>Paramylibacter</taxon>
    </lineage>
</organism>
<evidence type="ECO:0000313" key="7">
    <source>
        <dbReference type="EMBL" id="GHA41576.1"/>
    </source>
</evidence>
<proteinExistence type="inferred from homology"/>
<dbReference type="PRINTS" id="PR00395">
    <property type="entry name" value="RIBOSOMALS2"/>
</dbReference>
<keyword evidence="3 5" id="KW-0687">Ribonucleoprotein</keyword>
<dbReference type="EMBL" id="BMZF01000001">
    <property type="protein sequence ID" value="GHA41576.1"/>
    <property type="molecule type" value="Genomic_DNA"/>
</dbReference>
<dbReference type="Proteomes" id="UP000634455">
    <property type="component" value="Unassembled WGS sequence"/>
</dbReference>
<dbReference type="InterPro" id="IPR001865">
    <property type="entry name" value="Ribosomal_uS2"/>
</dbReference>
<dbReference type="PROSITE" id="PS00962">
    <property type="entry name" value="RIBOSOMAL_S2_1"/>
    <property type="match status" value="1"/>
</dbReference>